<keyword evidence="1" id="KW-0255">Endonuclease</keyword>
<dbReference type="GO" id="GO:0004386">
    <property type="term" value="F:helicase activity"/>
    <property type="evidence" value="ECO:0007669"/>
    <property type="project" value="UniProtKB-KW"/>
</dbReference>
<dbReference type="EMBL" id="CP058998">
    <property type="protein sequence ID" value="QLJ53295.1"/>
    <property type="molecule type" value="Genomic_DNA"/>
</dbReference>
<dbReference type="CDD" id="cd19067">
    <property type="entry name" value="PfuEndoQ-like"/>
    <property type="match status" value="1"/>
</dbReference>
<reference evidence="2" key="1">
    <citation type="submission" date="2020-07" db="EMBL/GenBank/DDBJ databases">
        <title>Metabolic diversity and evolutionary history of the archaeal phylum ###Micrarchaeota### uncovered from a freshwater lake metagenome.</title>
        <authorList>
            <person name="Kadnikov V.V."/>
            <person name="Savvichev A.S."/>
            <person name="Mardanov A.V."/>
            <person name="Beletsky A.V."/>
            <person name="Chupakov A.V."/>
            <person name="Kokryatskaya N.M."/>
            <person name="Pimenov N.V."/>
            <person name="Ravin N.V."/>
        </authorList>
    </citation>
    <scope>NUCLEOTIDE SEQUENCE [LARGE SCALE GENOMIC DNA]</scope>
</reference>
<keyword evidence="1" id="KW-0547">Nucleotide-binding</keyword>
<dbReference type="PANTHER" id="PTHR40084">
    <property type="entry name" value="PHOSPHOHYDROLASE, PHP FAMILY"/>
    <property type="match status" value="1"/>
</dbReference>
<dbReference type="InterPro" id="IPR016195">
    <property type="entry name" value="Pol/histidinol_Pase-like"/>
</dbReference>
<name>A0A7D6BHF0_FERL1</name>
<proteinExistence type="predicted"/>
<dbReference type="Gene3D" id="3.20.20.140">
    <property type="entry name" value="Metal-dependent hydrolases"/>
    <property type="match status" value="1"/>
</dbReference>
<dbReference type="AlphaFoldDB" id="A0A7D6BHF0"/>
<dbReference type="Proteomes" id="UP000510821">
    <property type="component" value="Chromosome"/>
</dbReference>
<dbReference type="PANTHER" id="PTHR40084:SF1">
    <property type="entry name" value="PHOSPHOTRANSFERASE"/>
    <property type="match status" value="1"/>
</dbReference>
<evidence type="ECO:0000313" key="2">
    <source>
        <dbReference type="Proteomes" id="UP000510821"/>
    </source>
</evidence>
<organism evidence="1 2">
    <name type="scientific">Fermentimicrarchaeum limneticum</name>
    <dbReference type="NCBI Taxonomy" id="2795018"/>
    <lineage>
        <taxon>Archaea</taxon>
        <taxon>Candidatus Micrarchaeota</taxon>
        <taxon>Candidatus Fermentimicrarchaeales</taxon>
        <taxon>Candidatus Fermentimicrarchaeaceae</taxon>
        <taxon>Candidatus Fermentimicrarchaeum</taxon>
    </lineage>
</organism>
<evidence type="ECO:0000313" key="1">
    <source>
        <dbReference type="EMBL" id="QLJ53295.1"/>
    </source>
</evidence>
<accession>A0A7D6BHF0</accession>
<keyword evidence="1" id="KW-0378">Hydrolase</keyword>
<protein>
    <submittedName>
        <fullName evidence="1">Endonuclease Q, cleaves 5' to damaged DNA bases / ATP-dependent DNA helicase UvrD/PcrA-like protein</fullName>
    </submittedName>
</protein>
<gene>
    <name evidence="1" type="ORF">Sv326_1120</name>
</gene>
<dbReference type="Pfam" id="PF13263">
    <property type="entry name" value="PHP_C"/>
    <property type="match status" value="1"/>
</dbReference>
<sequence>MLIADFHIHSKYSRATSPNMNVESIAKYAKIKGISLVGTGDFTHPLWLDELKRKLKPLGNGLFDYDGVFFMLTNEVNNFFRKGGKLKQIHNILFAPSFEVVEQVNEQLAKKGDLKSDGRPSLDMTAAELVEILMGISKDCAVVPAHVWTPWRSIFGSTSGFDSVEECFEEQSRHIFALETGLSSDPKMNWMLSSLDKYTLISNSDSHSPQKIGREANVFSFEEPSYAEIMEAIKKKDRNKFKMTVEFFPQEGKYHYDGHRACNVRLSPEESIKNKNICPVCKRKLTIGVMHRVMDLADRKYCYTPQDVIPFVHAIPLDELIASVHGKQVNSVAVQREYSSILSSLGTEFHILLEATYEELKRGMPEDIAESIMRVREGKVEIAPGYDGVYGEIRPLHIKGGQSSLSKFF</sequence>
<keyword evidence="1" id="KW-0540">Nuclease</keyword>
<dbReference type="KEGG" id="flt:Sv326_1120"/>
<dbReference type="GO" id="GO:0004519">
    <property type="term" value="F:endonuclease activity"/>
    <property type="evidence" value="ECO:0007669"/>
    <property type="project" value="UniProtKB-KW"/>
</dbReference>
<dbReference type="SUPFAM" id="SSF89550">
    <property type="entry name" value="PHP domain-like"/>
    <property type="match status" value="1"/>
</dbReference>
<keyword evidence="1" id="KW-0347">Helicase</keyword>
<keyword evidence="1" id="KW-0067">ATP-binding</keyword>